<evidence type="ECO:0000256" key="2">
    <source>
        <dbReference type="ARBA" id="ARBA00022729"/>
    </source>
</evidence>
<protein>
    <submittedName>
        <fullName evidence="6">Beta-glucosidase 12</fullName>
    </submittedName>
</protein>
<evidence type="ECO:0000313" key="6">
    <source>
        <dbReference type="EMBL" id="OAY84346.1"/>
    </source>
</evidence>
<dbReference type="GO" id="GO:0005975">
    <property type="term" value="P:carbohydrate metabolic process"/>
    <property type="evidence" value="ECO:0007669"/>
    <property type="project" value="InterPro"/>
</dbReference>
<dbReference type="GO" id="GO:0033907">
    <property type="term" value="F:beta-D-fucosidase activity"/>
    <property type="evidence" value="ECO:0007669"/>
    <property type="project" value="UniProtKB-ARBA"/>
</dbReference>
<dbReference type="STRING" id="4615.A0A199W522"/>
<dbReference type="GO" id="GO:0004565">
    <property type="term" value="F:beta-galactosidase activity"/>
    <property type="evidence" value="ECO:0007669"/>
    <property type="project" value="UniProtKB-ARBA"/>
</dbReference>
<comment type="similarity">
    <text evidence="1">Belongs to the glycosyl hydrolase 1 family.</text>
</comment>
<organism evidence="6 7">
    <name type="scientific">Ananas comosus</name>
    <name type="common">Pineapple</name>
    <name type="synonym">Ananas ananas</name>
    <dbReference type="NCBI Taxonomy" id="4615"/>
    <lineage>
        <taxon>Eukaryota</taxon>
        <taxon>Viridiplantae</taxon>
        <taxon>Streptophyta</taxon>
        <taxon>Embryophyta</taxon>
        <taxon>Tracheophyta</taxon>
        <taxon>Spermatophyta</taxon>
        <taxon>Magnoliopsida</taxon>
        <taxon>Liliopsida</taxon>
        <taxon>Poales</taxon>
        <taxon>Bromeliaceae</taxon>
        <taxon>Bromelioideae</taxon>
        <taxon>Ananas</taxon>
    </lineage>
</organism>
<evidence type="ECO:0000256" key="3">
    <source>
        <dbReference type="ARBA" id="ARBA00022801"/>
    </source>
</evidence>
<gene>
    <name evidence="6" type="ORF">ACMD2_14080</name>
</gene>
<dbReference type="EMBL" id="LSRQ01000227">
    <property type="protein sequence ID" value="OAY84346.1"/>
    <property type="molecule type" value="Genomic_DNA"/>
</dbReference>
<evidence type="ECO:0000256" key="1">
    <source>
        <dbReference type="ARBA" id="ARBA00010838"/>
    </source>
</evidence>
<dbReference type="PANTHER" id="PTHR10353">
    <property type="entry name" value="GLYCOSYL HYDROLASE"/>
    <property type="match status" value="1"/>
</dbReference>
<proteinExistence type="inferred from homology"/>
<dbReference type="InterPro" id="IPR017853">
    <property type="entry name" value="GH"/>
</dbReference>
<keyword evidence="3" id="KW-0378">Hydrolase</keyword>
<dbReference type="Proteomes" id="UP000092600">
    <property type="component" value="Unassembled WGS sequence"/>
</dbReference>
<dbReference type="GO" id="GO:0008422">
    <property type="term" value="F:beta-glucosidase activity"/>
    <property type="evidence" value="ECO:0007669"/>
    <property type="project" value="UniProtKB-ARBA"/>
</dbReference>
<keyword evidence="5" id="KW-0812">Transmembrane</keyword>
<dbReference type="PRINTS" id="PR00131">
    <property type="entry name" value="GLHYDRLASE1"/>
</dbReference>
<dbReference type="AlphaFoldDB" id="A0A199W522"/>
<dbReference type="InterPro" id="IPR001360">
    <property type="entry name" value="Glyco_hydro_1"/>
</dbReference>
<evidence type="ECO:0000313" key="7">
    <source>
        <dbReference type="Proteomes" id="UP000092600"/>
    </source>
</evidence>
<keyword evidence="2" id="KW-0732">Signal</keyword>
<accession>A0A199W522</accession>
<feature type="non-terminal residue" evidence="6">
    <location>
        <position position="811"/>
    </location>
</feature>
<keyword evidence="5" id="KW-1133">Transmembrane helix</keyword>
<reference evidence="6 7" key="1">
    <citation type="journal article" date="2016" name="DNA Res.">
        <title>The draft genome of MD-2 pineapple using hybrid error correction of long reads.</title>
        <authorList>
            <person name="Redwan R.M."/>
            <person name="Saidin A."/>
            <person name="Kumar S.V."/>
        </authorList>
    </citation>
    <scope>NUCLEOTIDE SEQUENCE [LARGE SCALE GENOMIC DNA]</scope>
    <source>
        <strain evidence="7">cv. MD2</strain>
        <tissue evidence="6">Leaf</tissue>
    </source>
</reference>
<sequence length="811" mass="91084">MKEIGMDAYRFSISWSRILPSGCLSGGVNKEGVKYYNNLINELISKGLEPFVTIFHWDSPQALEDKYGGFLSNHIVEEYVKYAEVCFTEFGDRVRRWITFNEPWTFCSKGYATGEFAPGRCSPWEVGRCRAGDSGTEPYAACHHLLLAHAAAVRLYCSKYQAPTLFAESQKGKIGITLVSHWFVPYTSSRSSDAAAQRALDFMFMDPLTGGDYPRSMRALVGKRLPTFTKQQSESVRGSFDFIGLNYYTANYADDLMSSNCRKTSYTTDSRTNLTQQRNGIPIGPKAASNWLYVYPAGIRELLLYTKAKYNNPVIYITENGVDELNNKNASLEEALKDEPRIDYYSKHLLNVNRAIKEGVDVRGYFAWSLLDNFEWIDGYTRRSEEIPQALCLLVGGLLLIIILLLLPTSSLSSASAVPGRKNHTGALHQSSFPDGFIFGTASSAYQVPRQSEGGGRAFGIPSLTNTQIADRSNGDVAIDSYHRYKEDVKIMKDMGMNAYRLSVSWTRILPANFLTENCLPYMLTADGTRGGGINKEGIQYYNNLINELISNGIVPFVTLFHWDSPQGLEDEYGGFLSHRIVKDFKNYADICFKEFGDRVKQWITFNEPLTYCAQGYAFGAFVPGRCSPWENAKCSAGDAGREPYAVCHNQLLAHATAVELYRHKYQQQQKGQIGITLNTNWFLPYSKSKADDEAVERALDFNYGWFLEPLTRGKYPSSMQSLVGNRLPSELVKGSYDFIGVNYYTASYTYSVSPPPNNVNATFSTDAQINATAIRNGIPIGPQVCIITYQFREKEKGLDPHELTWGLEVR</sequence>
<comment type="caution">
    <text evidence="6">The sequence shown here is derived from an EMBL/GenBank/DDBJ whole genome shotgun (WGS) entry which is preliminary data.</text>
</comment>
<dbReference type="SUPFAM" id="SSF51445">
    <property type="entry name" value="(Trans)glycosidases"/>
    <property type="match status" value="2"/>
</dbReference>
<dbReference type="PANTHER" id="PTHR10353:SF154">
    <property type="entry name" value="BETA-GLUCOSIDASE 9-RELATED"/>
    <property type="match status" value="1"/>
</dbReference>
<dbReference type="Pfam" id="PF00232">
    <property type="entry name" value="Glyco_hydro_1"/>
    <property type="match status" value="2"/>
</dbReference>
<keyword evidence="5" id="KW-0472">Membrane</keyword>
<dbReference type="Gene3D" id="3.20.20.80">
    <property type="entry name" value="Glycosidases"/>
    <property type="match status" value="2"/>
</dbReference>
<name>A0A199W522_ANACO</name>
<dbReference type="FunFam" id="3.20.20.80:FF:000020">
    <property type="entry name" value="Beta-glucosidase 12"/>
    <property type="match status" value="2"/>
</dbReference>
<evidence type="ECO:0000256" key="5">
    <source>
        <dbReference type="SAM" id="Phobius"/>
    </source>
</evidence>
<evidence type="ECO:0000256" key="4">
    <source>
        <dbReference type="ARBA" id="ARBA00023157"/>
    </source>
</evidence>
<keyword evidence="4" id="KW-1015">Disulfide bond</keyword>
<feature type="transmembrane region" description="Helical" evidence="5">
    <location>
        <begin position="390"/>
        <end position="407"/>
    </location>
</feature>